<keyword evidence="14 18" id="KW-0472">Membrane</keyword>
<comment type="similarity">
    <text evidence="3">Belongs to the CpsD/CapB family.</text>
</comment>
<dbReference type="InterPro" id="IPR025669">
    <property type="entry name" value="AAA_dom"/>
</dbReference>
<keyword evidence="11" id="KW-0418">Kinase</keyword>
<dbReference type="EC" id="2.7.10.2" evidence="5"/>
<evidence type="ECO:0000256" key="9">
    <source>
        <dbReference type="ARBA" id="ARBA00022692"/>
    </source>
</evidence>
<dbReference type="Gene3D" id="3.40.50.300">
    <property type="entry name" value="P-loop containing nucleotide triphosphate hydrolases"/>
    <property type="match status" value="1"/>
</dbReference>
<keyword evidence="6" id="KW-1003">Cell membrane</keyword>
<keyword evidence="10" id="KW-0547">Nucleotide-binding</keyword>
<dbReference type="InterPro" id="IPR005702">
    <property type="entry name" value="Wzc-like_C"/>
</dbReference>
<dbReference type="InterPro" id="IPR050445">
    <property type="entry name" value="Bact_polysacc_biosynth/exp"/>
</dbReference>
<dbReference type="PANTHER" id="PTHR32309:SF13">
    <property type="entry name" value="FERRIC ENTEROBACTIN TRANSPORT PROTEIN FEPE"/>
    <property type="match status" value="1"/>
</dbReference>
<evidence type="ECO:0000256" key="18">
    <source>
        <dbReference type="SAM" id="Phobius"/>
    </source>
</evidence>
<dbReference type="NCBIfam" id="TIGR01007">
    <property type="entry name" value="eps_fam"/>
    <property type="match status" value="1"/>
</dbReference>
<keyword evidence="13 18" id="KW-1133">Transmembrane helix</keyword>
<comment type="catalytic activity">
    <reaction evidence="16">
        <text>L-tyrosyl-[protein] + ATP = O-phospho-L-tyrosyl-[protein] + ADP + H(+)</text>
        <dbReference type="Rhea" id="RHEA:10596"/>
        <dbReference type="Rhea" id="RHEA-COMP:10136"/>
        <dbReference type="Rhea" id="RHEA-COMP:20101"/>
        <dbReference type="ChEBI" id="CHEBI:15378"/>
        <dbReference type="ChEBI" id="CHEBI:30616"/>
        <dbReference type="ChEBI" id="CHEBI:46858"/>
        <dbReference type="ChEBI" id="CHEBI:61978"/>
        <dbReference type="ChEBI" id="CHEBI:456216"/>
        <dbReference type="EC" id="2.7.10.2"/>
    </reaction>
</comment>
<evidence type="ECO:0000256" key="8">
    <source>
        <dbReference type="ARBA" id="ARBA00022679"/>
    </source>
</evidence>
<feature type="region of interest" description="Disordered" evidence="17">
    <location>
        <begin position="143"/>
        <end position="167"/>
    </location>
</feature>
<dbReference type="PANTHER" id="PTHR32309">
    <property type="entry name" value="TYROSINE-PROTEIN KINASE"/>
    <property type="match status" value="1"/>
</dbReference>
<evidence type="ECO:0000259" key="19">
    <source>
        <dbReference type="Pfam" id="PF02706"/>
    </source>
</evidence>
<dbReference type="RefSeq" id="WP_198734763.1">
    <property type="nucleotide sequence ID" value="NZ_JAEINH010000019.1"/>
</dbReference>
<evidence type="ECO:0000256" key="17">
    <source>
        <dbReference type="SAM" id="MobiDB-lite"/>
    </source>
</evidence>
<evidence type="ECO:0000313" key="21">
    <source>
        <dbReference type="EMBL" id="MBI9116195.1"/>
    </source>
</evidence>
<evidence type="ECO:0000256" key="11">
    <source>
        <dbReference type="ARBA" id="ARBA00022777"/>
    </source>
</evidence>
<keyword evidence="8 21" id="KW-0808">Transferase</keyword>
<accession>A0A934ICL1</accession>
<comment type="similarity">
    <text evidence="2">Belongs to the CpsC/CapA family.</text>
</comment>
<proteinExistence type="inferred from homology"/>
<evidence type="ECO:0000256" key="15">
    <source>
        <dbReference type="ARBA" id="ARBA00023137"/>
    </source>
</evidence>
<evidence type="ECO:0000259" key="20">
    <source>
        <dbReference type="Pfam" id="PF13614"/>
    </source>
</evidence>
<feature type="transmembrane region" description="Helical" evidence="18">
    <location>
        <begin position="14"/>
        <end position="34"/>
    </location>
</feature>
<dbReference type="Pfam" id="PF13614">
    <property type="entry name" value="AAA_31"/>
    <property type="match status" value="1"/>
</dbReference>
<evidence type="ECO:0000256" key="13">
    <source>
        <dbReference type="ARBA" id="ARBA00022989"/>
    </source>
</evidence>
<dbReference type="AlphaFoldDB" id="A0A934ICL1"/>
<comment type="caution">
    <text evidence="21">The sequence shown here is derived from an EMBL/GenBank/DDBJ whole genome shotgun (WGS) entry which is preliminary data.</text>
</comment>
<feature type="domain" description="AAA" evidence="20">
    <location>
        <begin position="262"/>
        <end position="389"/>
    </location>
</feature>
<evidence type="ECO:0000256" key="16">
    <source>
        <dbReference type="ARBA" id="ARBA00051245"/>
    </source>
</evidence>
<dbReference type="GO" id="GO:0005886">
    <property type="term" value="C:plasma membrane"/>
    <property type="evidence" value="ECO:0007669"/>
    <property type="project" value="UniProtKB-SubCell"/>
</dbReference>
<keyword evidence="9 18" id="KW-0812">Transmembrane</keyword>
<dbReference type="FunFam" id="3.40.50.300:FF:000527">
    <property type="entry name" value="Tyrosine-protein kinase etk"/>
    <property type="match status" value="1"/>
</dbReference>
<organism evidence="21 22">
    <name type="scientific">Sanguibacter suaedae</name>
    <dbReference type="NCBI Taxonomy" id="2795737"/>
    <lineage>
        <taxon>Bacteria</taxon>
        <taxon>Bacillati</taxon>
        <taxon>Actinomycetota</taxon>
        <taxon>Actinomycetes</taxon>
        <taxon>Micrococcales</taxon>
        <taxon>Sanguibacteraceae</taxon>
        <taxon>Sanguibacter</taxon>
    </lineage>
</organism>
<dbReference type="InterPro" id="IPR027417">
    <property type="entry name" value="P-loop_NTPase"/>
</dbReference>
<feature type="transmembrane region" description="Helical" evidence="18">
    <location>
        <begin position="174"/>
        <end position="193"/>
    </location>
</feature>
<name>A0A934ICL1_9MICO</name>
<reference evidence="21" key="1">
    <citation type="submission" date="2020-12" db="EMBL/GenBank/DDBJ databases">
        <title>Sanguibacter suaedae sp. nov., isolated from Suaeda aralocaspica.</title>
        <authorList>
            <person name="Ma Q."/>
        </authorList>
    </citation>
    <scope>NUCLEOTIDE SEQUENCE</scope>
    <source>
        <strain evidence="21">YZGR15</strain>
    </source>
</reference>
<evidence type="ECO:0000256" key="10">
    <source>
        <dbReference type="ARBA" id="ARBA00022741"/>
    </source>
</evidence>
<evidence type="ECO:0000256" key="14">
    <source>
        <dbReference type="ARBA" id="ARBA00023136"/>
    </source>
</evidence>
<dbReference type="Proteomes" id="UP000602087">
    <property type="component" value="Unassembled WGS sequence"/>
</dbReference>
<dbReference type="EMBL" id="JAEINH010000019">
    <property type="protein sequence ID" value="MBI9116195.1"/>
    <property type="molecule type" value="Genomic_DNA"/>
</dbReference>
<comment type="subcellular location">
    <subcellularLocation>
        <location evidence="1">Cell inner membrane</location>
        <topology evidence="1">Multi-pass membrane protein</topology>
    </subcellularLocation>
</comment>
<gene>
    <name evidence="21" type="ORF">JAV76_14355</name>
</gene>
<feature type="domain" description="Polysaccharide chain length determinant N-terminal" evidence="19">
    <location>
        <begin position="2"/>
        <end position="89"/>
    </location>
</feature>
<feature type="compositionally biased region" description="Basic and acidic residues" evidence="17">
    <location>
        <begin position="451"/>
        <end position="472"/>
    </location>
</feature>
<evidence type="ECO:0000256" key="1">
    <source>
        <dbReference type="ARBA" id="ARBA00004429"/>
    </source>
</evidence>
<keyword evidence="15" id="KW-0829">Tyrosine-protein kinase</keyword>
<dbReference type="GO" id="GO:0042802">
    <property type="term" value="F:identical protein binding"/>
    <property type="evidence" value="ECO:0007669"/>
    <property type="project" value="UniProtKB-ARBA"/>
</dbReference>
<dbReference type="GO" id="GO:0004715">
    <property type="term" value="F:non-membrane spanning protein tyrosine kinase activity"/>
    <property type="evidence" value="ECO:0007669"/>
    <property type="project" value="UniProtKB-EC"/>
</dbReference>
<evidence type="ECO:0000256" key="6">
    <source>
        <dbReference type="ARBA" id="ARBA00022475"/>
    </source>
</evidence>
<dbReference type="CDD" id="cd05387">
    <property type="entry name" value="BY-kinase"/>
    <property type="match status" value="1"/>
</dbReference>
<evidence type="ECO:0000256" key="5">
    <source>
        <dbReference type="ARBA" id="ARBA00011903"/>
    </source>
</evidence>
<dbReference type="GO" id="GO:0005524">
    <property type="term" value="F:ATP binding"/>
    <property type="evidence" value="ECO:0007669"/>
    <property type="project" value="UniProtKB-KW"/>
</dbReference>
<evidence type="ECO:0000313" key="22">
    <source>
        <dbReference type="Proteomes" id="UP000602087"/>
    </source>
</evidence>
<protein>
    <recommendedName>
        <fullName evidence="5">non-specific protein-tyrosine kinase</fullName>
        <ecNumber evidence="5">2.7.10.2</ecNumber>
    </recommendedName>
</protein>
<dbReference type="SUPFAM" id="SSF52540">
    <property type="entry name" value="P-loop containing nucleoside triphosphate hydrolases"/>
    <property type="match status" value="1"/>
</dbReference>
<keyword evidence="7" id="KW-0997">Cell inner membrane</keyword>
<evidence type="ECO:0000256" key="7">
    <source>
        <dbReference type="ARBA" id="ARBA00022519"/>
    </source>
</evidence>
<sequence length="526" mass="56266">MELHAYLSILRKRWISIVTITLLCLGAAGVISYLSTPMYEARSQVFVSVRTGGTTTDLLQGSSFTQKQVKSYTDLVASPRVLIPVIEHLELPTTPEALARAMTADSPLDTVLINISVSHPDPQLASDIANATAESLATEVTALEKPEDGPSPVQISPVRSATPPTTASSPNLKLNMALGLLIGVAVGVGLAVLREVLDTRVRTEADVKQVTDTSVIATIGYDQDAPDHPLIVQSHPQSQRAESFRRLRTNLQFLDIAGRPHTIVITSSLPGEGKSTTSINLAITLADAGSRVVLVDADLRRPSVAEYMGLEGNVGLTTVLIGRANAEDVVQPWGNGNLHVLPSGQIPPNPSELLGSKAMASLLEELAKTYDIVLLDTAPLLPVTDAAILARLTGGALVVVGSDTLNKQQLGESMGSLETVGARILGVVLNRLERKQGEAYAYYDYSSLEPDDPRRSTSKNRDKTPRRREQHESVQAPSHPEGLGQRKSPSVPNGHLEAPETAALEDLLEDRQPSAAGKWPGRPLDD</sequence>
<feature type="region of interest" description="Disordered" evidence="17">
    <location>
        <begin position="446"/>
        <end position="526"/>
    </location>
</feature>
<dbReference type="InterPro" id="IPR003856">
    <property type="entry name" value="LPS_length_determ_N"/>
</dbReference>
<evidence type="ECO:0000256" key="12">
    <source>
        <dbReference type="ARBA" id="ARBA00022840"/>
    </source>
</evidence>
<dbReference type="Pfam" id="PF02706">
    <property type="entry name" value="Wzz"/>
    <property type="match status" value="1"/>
</dbReference>
<comment type="similarity">
    <text evidence="4">Belongs to the etk/wzc family.</text>
</comment>
<evidence type="ECO:0000256" key="3">
    <source>
        <dbReference type="ARBA" id="ARBA00007316"/>
    </source>
</evidence>
<evidence type="ECO:0000256" key="4">
    <source>
        <dbReference type="ARBA" id="ARBA00008883"/>
    </source>
</evidence>
<evidence type="ECO:0000256" key="2">
    <source>
        <dbReference type="ARBA" id="ARBA00006683"/>
    </source>
</evidence>
<keyword evidence="22" id="KW-1185">Reference proteome</keyword>
<feature type="compositionally biased region" description="Polar residues" evidence="17">
    <location>
        <begin position="153"/>
        <end position="167"/>
    </location>
</feature>
<keyword evidence="12" id="KW-0067">ATP-binding</keyword>